<dbReference type="OrthoDB" id="3238347at2759"/>
<feature type="region of interest" description="Disordered" evidence="1">
    <location>
        <begin position="1"/>
        <end position="39"/>
    </location>
</feature>
<dbReference type="Proteomes" id="UP000076871">
    <property type="component" value="Unassembled WGS sequence"/>
</dbReference>
<dbReference type="EMBL" id="KV427635">
    <property type="protein sequence ID" value="KZT04660.1"/>
    <property type="molecule type" value="Genomic_DNA"/>
</dbReference>
<name>A0A165DDU0_9APHY</name>
<accession>A0A165DDU0</accession>
<evidence type="ECO:0000313" key="2">
    <source>
        <dbReference type="EMBL" id="KZT04660.1"/>
    </source>
</evidence>
<dbReference type="AlphaFoldDB" id="A0A165DDU0"/>
<organism evidence="2 3">
    <name type="scientific">Laetiporus sulphureus 93-53</name>
    <dbReference type="NCBI Taxonomy" id="1314785"/>
    <lineage>
        <taxon>Eukaryota</taxon>
        <taxon>Fungi</taxon>
        <taxon>Dikarya</taxon>
        <taxon>Basidiomycota</taxon>
        <taxon>Agaricomycotina</taxon>
        <taxon>Agaricomycetes</taxon>
        <taxon>Polyporales</taxon>
        <taxon>Laetiporus</taxon>
    </lineage>
</organism>
<dbReference type="InParanoid" id="A0A165DDU0"/>
<reference evidence="2 3" key="1">
    <citation type="journal article" date="2016" name="Mol. Biol. Evol.">
        <title>Comparative Genomics of Early-Diverging Mushroom-Forming Fungi Provides Insights into the Origins of Lignocellulose Decay Capabilities.</title>
        <authorList>
            <person name="Nagy L.G."/>
            <person name="Riley R."/>
            <person name="Tritt A."/>
            <person name="Adam C."/>
            <person name="Daum C."/>
            <person name="Floudas D."/>
            <person name="Sun H."/>
            <person name="Yadav J.S."/>
            <person name="Pangilinan J."/>
            <person name="Larsson K.H."/>
            <person name="Matsuura K."/>
            <person name="Barry K."/>
            <person name="Labutti K."/>
            <person name="Kuo R."/>
            <person name="Ohm R.A."/>
            <person name="Bhattacharya S.S."/>
            <person name="Shirouzu T."/>
            <person name="Yoshinaga Y."/>
            <person name="Martin F.M."/>
            <person name="Grigoriev I.V."/>
            <person name="Hibbett D.S."/>
        </authorList>
    </citation>
    <scope>NUCLEOTIDE SEQUENCE [LARGE SCALE GENOMIC DNA]</scope>
    <source>
        <strain evidence="2 3">93-53</strain>
    </source>
</reference>
<protein>
    <submittedName>
        <fullName evidence="2">Uncharacterized protein</fullName>
    </submittedName>
</protein>
<dbReference type="GeneID" id="63821731"/>
<evidence type="ECO:0000256" key="1">
    <source>
        <dbReference type="SAM" id="MobiDB-lite"/>
    </source>
</evidence>
<feature type="compositionally biased region" description="Basic residues" evidence="1">
    <location>
        <begin position="1"/>
        <end position="13"/>
    </location>
</feature>
<sequence>MGRSAKLHKRSQKKSSTGSASGPRAPSTKQAAIAVSVQGQKKRSVAKVKVFKNRGRDAEGPVLGGADYVDLMLGSRRKAREEAGKLREE</sequence>
<gene>
    <name evidence="2" type="ORF">LAESUDRAFT_657674</name>
</gene>
<keyword evidence="3" id="KW-1185">Reference proteome</keyword>
<dbReference type="RefSeq" id="XP_040762400.1">
    <property type="nucleotide sequence ID" value="XM_040904701.1"/>
</dbReference>
<evidence type="ECO:0000313" key="3">
    <source>
        <dbReference type="Proteomes" id="UP000076871"/>
    </source>
</evidence>
<proteinExistence type="predicted"/>